<reference evidence="1" key="1">
    <citation type="submission" date="2020-06" db="EMBL/GenBank/DDBJ databases">
        <authorList>
            <person name="Li T."/>
            <person name="Hu X."/>
            <person name="Zhang T."/>
            <person name="Song X."/>
            <person name="Zhang H."/>
            <person name="Dai N."/>
            <person name="Sheng W."/>
            <person name="Hou X."/>
            <person name="Wei L."/>
        </authorList>
    </citation>
    <scope>NUCLEOTIDE SEQUENCE</scope>
    <source>
        <strain evidence="1">KEN1</strain>
        <tissue evidence="1">Leaf</tissue>
    </source>
</reference>
<reference evidence="1" key="2">
    <citation type="journal article" date="2024" name="Plant">
        <title>Genomic evolution and insights into agronomic trait innovations of Sesamum species.</title>
        <authorList>
            <person name="Miao H."/>
            <person name="Wang L."/>
            <person name="Qu L."/>
            <person name="Liu H."/>
            <person name="Sun Y."/>
            <person name="Le M."/>
            <person name="Wang Q."/>
            <person name="Wei S."/>
            <person name="Zheng Y."/>
            <person name="Lin W."/>
            <person name="Duan Y."/>
            <person name="Cao H."/>
            <person name="Xiong S."/>
            <person name="Wang X."/>
            <person name="Wei L."/>
            <person name="Li C."/>
            <person name="Ma Q."/>
            <person name="Ju M."/>
            <person name="Zhao R."/>
            <person name="Li G."/>
            <person name="Mu C."/>
            <person name="Tian Q."/>
            <person name="Mei H."/>
            <person name="Zhang T."/>
            <person name="Gao T."/>
            <person name="Zhang H."/>
        </authorList>
    </citation>
    <scope>NUCLEOTIDE SEQUENCE</scope>
    <source>
        <strain evidence="1">KEN1</strain>
    </source>
</reference>
<organism evidence="1">
    <name type="scientific">Sesamum latifolium</name>
    <dbReference type="NCBI Taxonomy" id="2727402"/>
    <lineage>
        <taxon>Eukaryota</taxon>
        <taxon>Viridiplantae</taxon>
        <taxon>Streptophyta</taxon>
        <taxon>Embryophyta</taxon>
        <taxon>Tracheophyta</taxon>
        <taxon>Spermatophyta</taxon>
        <taxon>Magnoliopsida</taxon>
        <taxon>eudicotyledons</taxon>
        <taxon>Gunneridae</taxon>
        <taxon>Pentapetalae</taxon>
        <taxon>asterids</taxon>
        <taxon>lamiids</taxon>
        <taxon>Lamiales</taxon>
        <taxon>Pedaliaceae</taxon>
        <taxon>Sesamum</taxon>
    </lineage>
</organism>
<accession>A0AAW2YEB5</accession>
<comment type="caution">
    <text evidence="1">The sequence shown here is derived from an EMBL/GenBank/DDBJ whole genome shotgun (WGS) entry which is preliminary data.</text>
</comment>
<dbReference type="EMBL" id="JACGWN010000001">
    <property type="protein sequence ID" value="KAL0464135.1"/>
    <property type="molecule type" value="Genomic_DNA"/>
</dbReference>
<gene>
    <name evidence="1" type="ORF">Slati_0301100</name>
</gene>
<protein>
    <submittedName>
        <fullName evidence="1">Uncharacterized protein</fullName>
    </submittedName>
</protein>
<proteinExistence type="predicted"/>
<evidence type="ECO:0000313" key="1">
    <source>
        <dbReference type="EMBL" id="KAL0464135.1"/>
    </source>
</evidence>
<dbReference type="AlphaFoldDB" id="A0AAW2YEB5"/>
<sequence>MKLISRTTAKASAGIITGPQKCMIAMRLYSERAPSVRKLAAKRTKLQAATKKPRIEVQNSTW</sequence>
<name>A0AAW2YEB5_9LAMI</name>